<proteinExistence type="predicted"/>
<name>A0A8J5YD67_9ROSI</name>
<keyword evidence="2" id="KW-1185">Reference proteome</keyword>
<comment type="caution">
    <text evidence="1">The sequence shown here is derived from an EMBL/GenBank/DDBJ whole genome shotgun (WGS) entry which is preliminary data.</text>
</comment>
<evidence type="ECO:0000313" key="2">
    <source>
        <dbReference type="Proteomes" id="UP000701853"/>
    </source>
</evidence>
<evidence type="ECO:0000313" key="1">
    <source>
        <dbReference type="EMBL" id="KAG8487961.1"/>
    </source>
</evidence>
<reference evidence="1 2" key="1">
    <citation type="journal article" date="2021" name="bioRxiv">
        <title>The Gossypium anomalum genome as a resource for cotton improvement and evolutionary analysis of hybrid incompatibility.</title>
        <authorList>
            <person name="Grover C.E."/>
            <person name="Yuan D."/>
            <person name="Arick M.A."/>
            <person name="Miller E.R."/>
            <person name="Hu G."/>
            <person name="Peterson D.G."/>
            <person name="Wendel J.F."/>
            <person name="Udall J.A."/>
        </authorList>
    </citation>
    <scope>NUCLEOTIDE SEQUENCE [LARGE SCALE GENOMIC DNA]</scope>
    <source>
        <strain evidence="1">JFW-Udall</strain>
        <tissue evidence="1">Leaf</tissue>
    </source>
</reference>
<organism evidence="1 2">
    <name type="scientific">Gossypium anomalum</name>
    <dbReference type="NCBI Taxonomy" id="47600"/>
    <lineage>
        <taxon>Eukaryota</taxon>
        <taxon>Viridiplantae</taxon>
        <taxon>Streptophyta</taxon>
        <taxon>Embryophyta</taxon>
        <taxon>Tracheophyta</taxon>
        <taxon>Spermatophyta</taxon>
        <taxon>Magnoliopsida</taxon>
        <taxon>eudicotyledons</taxon>
        <taxon>Gunneridae</taxon>
        <taxon>Pentapetalae</taxon>
        <taxon>rosids</taxon>
        <taxon>malvids</taxon>
        <taxon>Malvales</taxon>
        <taxon>Malvaceae</taxon>
        <taxon>Malvoideae</taxon>
        <taxon>Gossypium</taxon>
    </lineage>
</organism>
<protein>
    <submittedName>
        <fullName evidence="1">Uncharacterized protein</fullName>
    </submittedName>
</protein>
<dbReference type="EMBL" id="JAHUZN010000007">
    <property type="protein sequence ID" value="KAG8487961.1"/>
    <property type="molecule type" value="Genomic_DNA"/>
</dbReference>
<dbReference type="AlphaFoldDB" id="A0A8J5YD67"/>
<gene>
    <name evidence="1" type="ORF">CXB51_018388</name>
</gene>
<accession>A0A8J5YD67</accession>
<sequence length="90" mass="9996">MKTNKSGEKEKEALSFSFSIENTSKGEGSFGYGVLIFEALIANIDPNSLKKKGKDKVIDELGVIWTTEHRFLASIKNLKLNNLGEFPFVS</sequence>
<dbReference type="Proteomes" id="UP000701853">
    <property type="component" value="Chromosome 7"/>
</dbReference>